<keyword evidence="5 11" id="KW-0813">Transport</keyword>
<evidence type="ECO:0000313" key="14">
    <source>
        <dbReference type="EMBL" id="GLQ56363.1"/>
    </source>
</evidence>
<comment type="caution">
    <text evidence="14">The sequence shown here is derived from an EMBL/GenBank/DDBJ whole genome shotgun (WGS) entry which is preliminary data.</text>
</comment>
<dbReference type="RefSeq" id="WP_284341775.1">
    <property type="nucleotide sequence ID" value="NZ_BSNS01000020.1"/>
</dbReference>
<dbReference type="PANTHER" id="PTHR43744">
    <property type="entry name" value="ABC TRANSPORTER PERMEASE PROTEIN MG189-RELATED-RELATED"/>
    <property type="match status" value="1"/>
</dbReference>
<evidence type="ECO:0000256" key="2">
    <source>
        <dbReference type="ARBA" id="ARBA00009306"/>
    </source>
</evidence>
<evidence type="ECO:0000313" key="15">
    <source>
        <dbReference type="Proteomes" id="UP001156691"/>
    </source>
</evidence>
<evidence type="ECO:0000259" key="13">
    <source>
        <dbReference type="PROSITE" id="PS50928"/>
    </source>
</evidence>
<keyword evidence="6 12" id="KW-1003">Cell membrane</keyword>
<keyword evidence="15" id="KW-1185">Reference proteome</keyword>
<evidence type="ECO:0000256" key="3">
    <source>
        <dbReference type="ARBA" id="ARBA00011557"/>
    </source>
</evidence>
<comment type="function">
    <text evidence="10 12">Part of the ABC transporter complex UgpBAEC involved in sn-glycerol-3-phosphate (G3P) import. Probably responsible for the translocation of the substrate across the membrane.</text>
</comment>
<gene>
    <name evidence="12" type="primary">ugpE</name>
    <name evidence="14" type="ORF">GCM10010862_36220</name>
</gene>
<dbReference type="Gene3D" id="1.10.3720.10">
    <property type="entry name" value="MetI-like"/>
    <property type="match status" value="1"/>
</dbReference>
<comment type="subunit">
    <text evidence="3 12">The complex is composed of two ATP-binding proteins (UgpC), two transmembrane proteins (UgpA and UgpE) and a solute-binding protein (UgpB).</text>
</comment>
<feature type="domain" description="ABC transmembrane type-1" evidence="13">
    <location>
        <begin position="91"/>
        <end position="284"/>
    </location>
</feature>
<dbReference type="Pfam" id="PF00528">
    <property type="entry name" value="BPD_transp_1"/>
    <property type="match status" value="1"/>
</dbReference>
<evidence type="ECO:0000256" key="9">
    <source>
        <dbReference type="ARBA" id="ARBA00023136"/>
    </source>
</evidence>
<protein>
    <recommendedName>
        <fullName evidence="4 12">sn-glycerol-3-phosphate transport system permease protein UgpE</fullName>
    </recommendedName>
</protein>
<proteinExistence type="inferred from homology"/>
<dbReference type="PROSITE" id="PS50928">
    <property type="entry name" value="ABC_TM1"/>
    <property type="match status" value="1"/>
</dbReference>
<dbReference type="EMBL" id="BSNS01000020">
    <property type="protein sequence ID" value="GLQ56363.1"/>
    <property type="molecule type" value="Genomic_DNA"/>
</dbReference>
<accession>A0ABQ5W9H7</accession>
<feature type="transmembrane region" description="Helical" evidence="11">
    <location>
        <begin position="257"/>
        <end position="284"/>
    </location>
</feature>
<feature type="transmembrane region" description="Helical" evidence="11">
    <location>
        <begin position="160"/>
        <end position="178"/>
    </location>
</feature>
<evidence type="ECO:0000256" key="7">
    <source>
        <dbReference type="ARBA" id="ARBA00022692"/>
    </source>
</evidence>
<keyword evidence="12" id="KW-0997">Cell inner membrane</keyword>
<evidence type="ECO:0000256" key="1">
    <source>
        <dbReference type="ARBA" id="ARBA00004651"/>
    </source>
</evidence>
<keyword evidence="8 11" id="KW-1133">Transmembrane helix</keyword>
<evidence type="ECO:0000256" key="4">
    <source>
        <dbReference type="ARBA" id="ARBA00020515"/>
    </source>
</evidence>
<dbReference type="InterPro" id="IPR000515">
    <property type="entry name" value="MetI-like"/>
</dbReference>
<keyword evidence="7 11" id="KW-0812">Transmembrane</keyword>
<evidence type="ECO:0000256" key="6">
    <source>
        <dbReference type="ARBA" id="ARBA00022475"/>
    </source>
</evidence>
<organism evidence="14 15">
    <name type="scientific">Devosia nitrariae</name>
    <dbReference type="NCBI Taxonomy" id="2071872"/>
    <lineage>
        <taxon>Bacteria</taxon>
        <taxon>Pseudomonadati</taxon>
        <taxon>Pseudomonadota</taxon>
        <taxon>Alphaproteobacteria</taxon>
        <taxon>Hyphomicrobiales</taxon>
        <taxon>Devosiaceae</taxon>
        <taxon>Devosia</taxon>
    </lineage>
</organism>
<dbReference type="PANTHER" id="PTHR43744:SF8">
    <property type="entry name" value="SN-GLYCEROL-3-PHOSPHATE TRANSPORT SYSTEM PERMEASE PROTEIN UGPE"/>
    <property type="match status" value="1"/>
</dbReference>
<dbReference type="SUPFAM" id="SSF161098">
    <property type="entry name" value="MetI-like"/>
    <property type="match status" value="1"/>
</dbReference>
<dbReference type="InterPro" id="IPR035906">
    <property type="entry name" value="MetI-like_sf"/>
</dbReference>
<name>A0ABQ5W9H7_9HYPH</name>
<feature type="transmembrane region" description="Helical" evidence="11">
    <location>
        <begin position="211"/>
        <end position="237"/>
    </location>
</feature>
<feature type="transmembrane region" description="Helical" evidence="11">
    <location>
        <begin position="87"/>
        <end position="114"/>
    </location>
</feature>
<evidence type="ECO:0000256" key="11">
    <source>
        <dbReference type="RuleBase" id="RU363032"/>
    </source>
</evidence>
<feature type="transmembrane region" description="Helical" evidence="11">
    <location>
        <begin position="126"/>
        <end position="148"/>
    </location>
</feature>
<feature type="transmembrane region" description="Helical" evidence="11">
    <location>
        <begin position="27"/>
        <end position="48"/>
    </location>
</feature>
<evidence type="ECO:0000256" key="5">
    <source>
        <dbReference type="ARBA" id="ARBA00022448"/>
    </source>
</evidence>
<comment type="similarity">
    <text evidence="2 11">Belongs to the binding-protein-dependent transport system permease family.</text>
</comment>
<keyword evidence="9 11" id="KW-0472">Membrane</keyword>
<evidence type="ECO:0000256" key="8">
    <source>
        <dbReference type="ARBA" id="ARBA00022989"/>
    </source>
</evidence>
<evidence type="ECO:0000256" key="12">
    <source>
        <dbReference type="RuleBase" id="RU363056"/>
    </source>
</evidence>
<evidence type="ECO:0000256" key="10">
    <source>
        <dbReference type="ARBA" id="ARBA00037054"/>
    </source>
</evidence>
<dbReference type="Proteomes" id="UP001156691">
    <property type="component" value="Unassembled WGS sequence"/>
</dbReference>
<sequence>MTEIASPATNIATGATDARVVGGSRSVGYLVGALCLAIIALMLAPLVLSFLASLKPPAEAAAVPPQYLPRSLSLANYQTVANYQAGLWTYVANSLVVATLTILFCLALAVPAGYALARYAIPFKEVFFLLILASMMIPYQAMLTPLYLMFSTLKLTNTHVGLAIVHTILQLPFSVYLMRNSFEGIPRELEEAAVMDGCSSLQILRRVFLPLVLPGMVTVSLFAFIMSWNEFIAALIFMSRETSFTVPVMLTGVSTGIFGVVDWGALQAGVIVSVVPCIGVYLLLQRYYVSGLLSGAVK</sequence>
<comment type="subcellular location">
    <subcellularLocation>
        <location evidence="12">Cell inner membrane</location>
        <topology evidence="12">Multi-pass membrane protein</topology>
    </subcellularLocation>
    <subcellularLocation>
        <location evidence="1 11">Cell membrane</location>
        <topology evidence="1 11">Multi-pass membrane protein</topology>
    </subcellularLocation>
</comment>
<dbReference type="CDD" id="cd06261">
    <property type="entry name" value="TM_PBP2"/>
    <property type="match status" value="1"/>
</dbReference>
<reference evidence="15" key="1">
    <citation type="journal article" date="2019" name="Int. J. Syst. Evol. Microbiol.">
        <title>The Global Catalogue of Microorganisms (GCM) 10K type strain sequencing project: providing services to taxonomists for standard genome sequencing and annotation.</title>
        <authorList>
            <consortium name="The Broad Institute Genomics Platform"/>
            <consortium name="The Broad Institute Genome Sequencing Center for Infectious Disease"/>
            <person name="Wu L."/>
            <person name="Ma J."/>
        </authorList>
    </citation>
    <scope>NUCLEOTIDE SEQUENCE [LARGE SCALE GENOMIC DNA]</scope>
    <source>
        <strain evidence="15">NBRC 112416</strain>
    </source>
</reference>